<comment type="caution">
    <text evidence="4">The sequence shown here is derived from an EMBL/GenBank/DDBJ whole genome shotgun (WGS) entry which is preliminary data.</text>
</comment>
<dbReference type="InterPro" id="IPR029050">
    <property type="entry name" value="Immunoprotect_excell_Ig-like"/>
</dbReference>
<name>A0A1A3NXM1_MYCAS</name>
<dbReference type="SUPFAM" id="SSF81982">
    <property type="entry name" value="Antigen MPT63/MPB63 (immunoprotective extracellular protein)"/>
    <property type="match status" value="1"/>
</dbReference>
<proteinExistence type="predicted"/>
<reference evidence="4 5" key="1">
    <citation type="submission" date="2016-06" db="EMBL/GenBank/DDBJ databases">
        <authorList>
            <person name="Kjaerup R.B."/>
            <person name="Dalgaard T.S."/>
            <person name="Juul-Madsen H.R."/>
        </authorList>
    </citation>
    <scope>NUCLEOTIDE SEQUENCE [LARGE SCALE GENOMIC DNA]</scope>
    <source>
        <strain evidence="4 5">1165133.8</strain>
    </source>
</reference>
<dbReference type="Gene3D" id="2.60.40.1240">
    <property type="match status" value="1"/>
</dbReference>
<sequence>MSPGARFKRHIACNRLERHQRKGFSVKFTKTTAKTTLAAAGIAAVSMFGAATASAAPDVIEGLGTPQTLVDGPLVTDYTVSNLQPSNVVIPGYTPTGKLWQADVTAHANSGVVTPVVSNFNARAEGQNYRVISIPAAPQGLSPAPITQGGSENGKIYFDVTGPAPTGVAYNDGVQDVLVWESNPASLPAPNAIPGQSPNTLPGQVNPAPGQVNPAPGQVPNTVPGQPNTVPGQVNPAPGQMTPESPAHT</sequence>
<dbReference type="GO" id="GO:0005615">
    <property type="term" value="C:extracellular space"/>
    <property type="evidence" value="ECO:0007669"/>
    <property type="project" value="InterPro"/>
</dbReference>
<evidence type="ECO:0000259" key="3">
    <source>
        <dbReference type="Pfam" id="PF09167"/>
    </source>
</evidence>
<dbReference type="InterPro" id="IPR015250">
    <property type="entry name" value="MPT63-like"/>
</dbReference>
<evidence type="ECO:0000256" key="1">
    <source>
        <dbReference type="ARBA" id="ARBA00022729"/>
    </source>
</evidence>
<evidence type="ECO:0000256" key="2">
    <source>
        <dbReference type="SAM" id="MobiDB-lite"/>
    </source>
</evidence>
<feature type="region of interest" description="Disordered" evidence="2">
    <location>
        <begin position="189"/>
        <end position="249"/>
    </location>
</feature>
<dbReference type="Proteomes" id="UP000093928">
    <property type="component" value="Unassembled WGS sequence"/>
</dbReference>
<organism evidence="4 5">
    <name type="scientific">Mycobacterium asiaticum</name>
    <dbReference type="NCBI Taxonomy" id="1790"/>
    <lineage>
        <taxon>Bacteria</taxon>
        <taxon>Bacillati</taxon>
        <taxon>Actinomycetota</taxon>
        <taxon>Actinomycetes</taxon>
        <taxon>Mycobacteriales</taxon>
        <taxon>Mycobacteriaceae</taxon>
        <taxon>Mycobacterium</taxon>
    </lineage>
</organism>
<evidence type="ECO:0000313" key="5">
    <source>
        <dbReference type="Proteomes" id="UP000093928"/>
    </source>
</evidence>
<feature type="compositionally biased region" description="Polar residues" evidence="2">
    <location>
        <begin position="219"/>
        <end position="232"/>
    </location>
</feature>
<dbReference type="AlphaFoldDB" id="A0A1A3NXM1"/>
<keyword evidence="1" id="KW-0732">Signal</keyword>
<dbReference type="Pfam" id="PF09167">
    <property type="entry name" value="DUF1942"/>
    <property type="match status" value="1"/>
</dbReference>
<accession>A0A1A3NXM1</accession>
<evidence type="ECO:0000313" key="4">
    <source>
        <dbReference type="EMBL" id="OBK26758.1"/>
    </source>
</evidence>
<feature type="compositionally biased region" description="Polar residues" evidence="2">
    <location>
        <begin position="194"/>
        <end position="203"/>
    </location>
</feature>
<feature type="domain" description="MPT63-like" evidence="3">
    <location>
        <begin position="60"/>
        <end position="180"/>
    </location>
</feature>
<dbReference type="EMBL" id="LZLS01000106">
    <property type="protein sequence ID" value="OBK26758.1"/>
    <property type="molecule type" value="Genomic_DNA"/>
</dbReference>
<gene>
    <name evidence="4" type="ORF">A5634_24485</name>
</gene>
<protein>
    <recommendedName>
        <fullName evidence="3">MPT63-like domain-containing protein</fullName>
    </recommendedName>
</protein>